<reference evidence="3" key="2">
    <citation type="submission" date="2021-01" db="UniProtKB">
        <authorList>
            <consortium name="EnsemblMetazoa"/>
        </authorList>
    </citation>
    <scope>IDENTIFICATION</scope>
</reference>
<proteinExistence type="predicted"/>
<dbReference type="InterPro" id="IPR014044">
    <property type="entry name" value="CAP_dom"/>
</dbReference>
<dbReference type="FunCoup" id="A0A7M7HFL9">
    <property type="interactions" value="42"/>
</dbReference>
<dbReference type="PROSITE" id="PS01010">
    <property type="entry name" value="CRISP_2"/>
    <property type="match status" value="1"/>
</dbReference>
<dbReference type="PROSITE" id="PS01009">
    <property type="entry name" value="CRISP_1"/>
    <property type="match status" value="1"/>
</dbReference>
<dbReference type="EnsemblMetazoa" id="XM_011673484">
    <property type="protein sequence ID" value="XP_011671786"/>
    <property type="gene ID" value="LOC105441882"/>
</dbReference>
<feature type="domain" description="SCP" evidence="2">
    <location>
        <begin position="50"/>
        <end position="193"/>
    </location>
</feature>
<evidence type="ECO:0000313" key="3">
    <source>
        <dbReference type="EnsemblMetazoa" id="XP_011671786"/>
    </source>
</evidence>
<dbReference type="OMA" id="GCAMALN"/>
<dbReference type="AlphaFoldDB" id="A0A7M7HFL9"/>
<evidence type="ECO:0000313" key="4">
    <source>
        <dbReference type="Proteomes" id="UP000007110"/>
    </source>
</evidence>
<dbReference type="GO" id="GO:0005615">
    <property type="term" value="C:extracellular space"/>
    <property type="evidence" value="ECO:0000318"/>
    <property type="project" value="GO_Central"/>
</dbReference>
<dbReference type="PANTHER" id="PTHR10334">
    <property type="entry name" value="CYSTEINE-RICH SECRETORY PROTEIN-RELATED"/>
    <property type="match status" value="1"/>
</dbReference>
<dbReference type="GeneID" id="105441882"/>
<evidence type="ECO:0000259" key="2">
    <source>
        <dbReference type="SMART" id="SM00198"/>
    </source>
</evidence>
<dbReference type="FunFam" id="3.40.33.10:FF:000112">
    <property type="entry name" value="Uncharacterized protein"/>
    <property type="match status" value="1"/>
</dbReference>
<dbReference type="KEGG" id="spu:105441882"/>
<sequence>MIRASCLLLLVLVSLGLADEPEGMLDGMPSGAPDRGRPKLDIFAQGLTEDEKAAILALHNKDRGEVSPSASNMGELQWNDELAKDAQDWADQCIYKHNGYRDRRTSQWRWVGQNIAEGTIGFFSVLTFVDWWNSEKDLYNYADRTCEPGKECGHYTQIVWAHTRYVGCALKRCDWQRFDYFVCNYGPTGNYPKMWPYKKGTPCSRCPSGFHGGCSENLCKRG</sequence>
<dbReference type="InParanoid" id="A0A7M7HFL9"/>
<accession>A0A7M7HFL9</accession>
<organism evidence="3 4">
    <name type="scientific">Strongylocentrotus purpuratus</name>
    <name type="common">Purple sea urchin</name>
    <dbReference type="NCBI Taxonomy" id="7668"/>
    <lineage>
        <taxon>Eukaryota</taxon>
        <taxon>Metazoa</taxon>
        <taxon>Echinodermata</taxon>
        <taxon>Eleutherozoa</taxon>
        <taxon>Echinozoa</taxon>
        <taxon>Echinoidea</taxon>
        <taxon>Euechinoidea</taxon>
        <taxon>Echinacea</taxon>
        <taxon>Camarodonta</taxon>
        <taxon>Echinidea</taxon>
        <taxon>Strongylocentrotidae</taxon>
        <taxon>Strongylocentrotus</taxon>
    </lineage>
</organism>
<dbReference type="InterPro" id="IPR002413">
    <property type="entry name" value="V5_allergen-like"/>
</dbReference>
<dbReference type="PRINTS" id="PR00838">
    <property type="entry name" value="V5ALLERGEN"/>
</dbReference>
<keyword evidence="4" id="KW-1185">Reference proteome</keyword>
<dbReference type="InterPro" id="IPR035940">
    <property type="entry name" value="CAP_sf"/>
</dbReference>
<dbReference type="SMART" id="SM00198">
    <property type="entry name" value="SCP"/>
    <property type="match status" value="1"/>
</dbReference>
<dbReference type="Pfam" id="PF00188">
    <property type="entry name" value="CAP"/>
    <property type="match status" value="1"/>
</dbReference>
<dbReference type="Gene3D" id="3.40.33.10">
    <property type="entry name" value="CAP"/>
    <property type="match status" value="1"/>
</dbReference>
<name>A0A7M7HFL9_STRPU</name>
<feature type="signal peptide" evidence="1">
    <location>
        <begin position="1"/>
        <end position="18"/>
    </location>
</feature>
<protein>
    <recommendedName>
        <fullName evidence="2">SCP domain-containing protein</fullName>
    </recommendedName>
</protein>
<dbReference type="InterPro" id="IPR001283">
    <property type="entry name" value="CRISP-related"/>
</dbReference>
<dbReference type="RefSeq" id="XP_011671786.2">
    <property type="nucleotide sequence ID" value="XM_011673484.2"/>
</dbReference>
<reference evidence="4" key="1">
    <citation type="submission" date="2015-02" db="EMBL/GenBank/DDBJ databases">
        <title>Genome sequencing for Strongylocentrotus purpuratus.</title>
        <authorList>
            <person name="Murali S."/>
            <person name="Liu Y."/>
            <person name="Vee V."/>
            <person name="English A."/>
            <person name="Wang M."/>
            <person name="Skinner E."/>
            <person name="Han Y."/>
            <person name="Muzny D.M."/>
            <person name="Worley K.C."/>
            <person name="Gibbs R.A."/>
        </authorList>
    </citation>
    <scope>NUCLEOTIDE SEQUENCE</scope>
</reference>
<evidence type="ECO:0000256" key="1">
    <source>
        <dbReference type="SAM" id="SignalP"/>
    </source>
</evidence>
<dbReference type="Proteomes" id="UP000007110">
    <property type="component" value="Unassembled WGS sequence"/>
</dbReference>
<dbReference type="InterPro" id="IPR018244">
    <property type="entry name" value="Allrgn_V5/Tpx1_CS"/>
</dbReference>
<dbReference type="SUPFAM" id="SSF55797">
    <property type="entry name" value="PR-1-like"/>
    <property type="match status" value="1"/>
</dbReference>
<keyword evidence="1" id="KW-0732">Signal</keyword>
<feature type="chain" id="PRO_5029790965" description="SCP domain-containing protein" evidence="1">
    <location>
        <begin position="19"/>
        <end position="222"/>
    </location>
</feature>
<dbReference type="PRINTS" id="PR00837">
    <property type="entry name" value="V5TPXLIKE"/>
</dbReference>
<dbReference type="OrthoDB" id="337038at2759"/>